<reference evidence="2" key="1">
    <citation type="submission" date="2021-02" db="EMBL/GenBank/DDBJ databases">
        <authorList>
            <person name="Dougan E. K."/>
            <person name="Rhodes N."/>
            <person name="Thang M."/>
            <person name="Chan C."/>
        </authorList>
    </citation>
    <scope>NUCLEOTIDE SEQUENCE</scope>
</reference>
<dbReference type="GO" id="GO:0071439">
    <property type="term" value="C:clathrin complex"/>
    <property type="evidence" value="ECO:0007669"/>
    <property type="project" value="TreeGrafter"/>
</dbReference>
<dbReference type="Gene3D" id="1.25.40.10">
    <property type="entry name" value="Tetratricopeptide repeat domain"/>
    <property type="match status" value="1"/>
</dbReference>
<gene>
    <name evidence="2" type="ORF">SPIL2461_LOCUS12849</name>
</gene>
<dbReference type="GO" id="GO:0032051">
    <property type="term" value="F:clathrin light chain binding"/>
    <property type="evidence" value="ECO:0007669"/>
    <property type="project" value="TreeGrafter"/>
</dbReference>
<accession>A0A812SW97</accession>
<dbReference type="InterPro" id="IPR055358">
    <property type="entry name" value="CHCR"/>
</dbReference>
<evidence type="ECO:0000256" key="1">
    <source>
        <dbReference type="PROSITE-ProRule" id="PRU01006"/>
    </source>
</evidence>
<comment type="caution">
    <text evidence="2">The sequence shown here is derived from an EMBL/GenBank/DDBJ whole genome shotgun (WGS) entry which is preliminary data.</text>
</comment>
<dbReference type="PANTHER" id="PTHR10292:SF1">
    <property type="entry name" value="CLATHRIN HEAVY CHAIN"/>
    <property type="match status" value="1"/>
</dbReference>
<proteinExistence type="predicted"/>
<feature type="non-terminal residue" evidence="2">
    <location>
        <position position="1"/>
    </location>
</feature>
<dbReference type="Proteomes" id="UP000649617">
    <property type="component" value="Unassembled WGS sequence"/>
</dbReference>
<dbReference type="EMBL" id="CAJNIZ010027113">
    <property type="protein sequence ID" value="CAE7497652.1"/>
    <property type="molecule type" value="Genomic_DNA"/>
</dbReference>
<dbReference type="AlphaFoldDB" id="A0A812SW97"/>
<dbReference type="InterPro" id="IPR016024">
    <property type="entry name" value="ARM-type_fold"/>
</dbReference>
<dbReference type="PROSITE" id="PS50236">
    <property type="entry name" value="CHCR"/>
    <property type="match status" value="1"/>
</dbReference>
<dbReference type="PANTHER" id="PTHR10292">
    <property type="entry name" value="CLATHRIN HEAVY CHAIN RELATED"/>
    <property type="match status" value="1"/>
</dbReference>
<dbReference type="InterPro" id="IPR011990">
    <property type="entry name" value="TPR-like_helical_dom_sf"/>
</dbReference>
<dbReference type="SUPFAM" id="SSF48371">
    <property type="entry name" value="ARM repeat"/>
    <property type="match status" value="1"/>
</dbReference>
<dbReference type="OrthoDB" id="421917at2759"/>
<organism evidence="2 3">
    <name type="scientific">Symbiodinium pilosum</name>
    <name type="common">Dinoflagellate</name>
    <dbReference type="NCBI Taxonomy" id="2952"/>
    <lineage>
        <taxon>Eukaryota</taxon>
        <taxon>Sar</taxon>
        <taxon>Alveolata</taxon>
        <taxon>Dinophyceae</taxon>
        <taxon>Suessiales</taxon>
        <taxon>Symbiodiniaceae</taxon>
        <taxon>Symbiodinium</taxon>
    </lineage>
</organism>
<sequence length="74" mass="8856">MYTELATMYAKYKPKMLMDFIKMNVQKLNIPKLINACERHYHWEHAVFLYTHYDEFDQAANTMMAHSPVAFAHD</sequence>
<evidence type="ECO:0000313" key="3">
    <source>
        <dbReference type="Proteomes" id="UP000649617"/>
    </source>
</evidence>
<name>A0A812SW97_SYMPI</name>
<evidence type="ECO:0000313" key="2">
    <source>
        <dbReference type="EMBL" id="CAE7497652.1"/>
    </source>
</evidence>
<dbReference type="GO" id="GO:0006898">
    <property type="term" value="P:receptor-mediated endocytosis"/>
    <property type="evidence" value="ECO:0007669"/>
    <property type="project" value="TreeGrafter"/>
</dbReference>
<keyword evidence="3" id="KW-1185">Reference proteome</keyword>
<feature type="repeat" description="CHCR" evidence="1">
    <location>
        <begin position="1"/>
        <end position="74"/>
    </location>
</feature>
<dbReference type="Pfam" id="PF00637">
    <property type="entry name" value="Clathrin"/>
    <property type="match status" value="1"/>
</dbReference>
<protein>
    <submittedName>
        <fullName evidence="2">Uncharacterized protein</fullName>
    </submittedName>
</protein>
<dbReference type="GO" id="GO:0006886">
    <property type="term" value="P:intracellular protein transport"/>
    <property type="evidence" value="ECO:0007669"/>
    <property type="project" value="UniProtKB-UniRule"/>
</dbReference>
<dbReference type="InterPro" id="IPR000547">
    <property type="entry name" value="Clathrin_H-chain/VPS_repeat"/>
</dbReference>